<evidence type="ECO:0000256" key="3">
    <source>
        <dbReference type="PROSITE-ProRule" id="PRU00169"/>
    </source>
</evidence>
<dbReference type="PANTHER" id="PTHR44591">
    <property type="entry name" value="STRESS RESPONSE REGULATOR PROTEIN 1"/>
    <property type="match status" value="1"/>
</dbReference>
<organism evidence="5 6">
    <name type="scientific">Mucilaginibacter conchicola</name>
    <dbReference type="NCBI Taxonomy" id="2303333"/>
    <lineage>
        <taxon>Bacteria</taxon>
        <taxon>Pseudomonadati</taxon>
        <taxon>Bacteroidota</taxon>
        <taxon>Sphingobacteriia</taxon>
        <taxon>Sphingobacteriales</taxon>
        <taxon>Sphingobacteriaceae</taxon>
        <taxon>Mucilaginibacter</taxon>
    </lineage>
</organism>
<dbReference type="OrthoDB" id="1260794at2"/>
<evidence type="ECO:0000313" key="5">
    <source>
        <dbReference type="EMBL" id="RFZ92898.1"/>
    </source>
</evidence>
<accession>A0A372NUH2</accession>
<dbReference type="GO" id="GO:0000160">
    <property type="term" value="P:phosphorelay signal transduction system"/>
    <property type="evidence" value="ECO:0007669"/>
    <property type="project" value="UniProtKB-KW"/>
</dbReference>
<dbReference type="RefSeq" id="WP_117392607.1">
    <property type="nucleotide sequence ID" value="NZ_QWDC01000002.1"/>
</dbReference>
<evidence type="ECO:0000313" key="6">
    <source>
        <dbReference type="Proteomes" id="UP000264217"/>
    </source>
</evidence>
<dbReference type="InterPro" id="IPR001789">
    <property type="entry name" value="Sig_transdc_resp-reg_receiver"/>
</dbReference>
<dbReference type="PANTHER" id="PTHR44591:SF14">
    <property type="entry name" value="PROTEIN PILG"/>
    <property type="match status" value="1"/>
</dbReference>
<keyword evidence="1 3" id="KW-0597">Phosphoprotein</keyword>
<feature type="domain" description="Response regulatory" evidence="4">
    <location>
        <begin position="5"/>
        <end position="117"/>
    </location>
</feature>
<sequence>MTQKKILLVETDDSLREIVAYVLKDEGFDVIKADPDMAFLMKYTTADLILLDEWVNREGGDMMCREIKAVHELQHIPVVILSTAINIEEIVESCKADGFVRKPFDVDDLLGEVKRCLKTGLGQSAFA</sequence>
<feature type="modified residue" description="4-aspartylphosphate" evidence="3">
    <location>
        <position position="52"/>
    </location>
</feature>
<evidence type="ECO:0000256" key="2">
    <source>
        <dbReference type="ARBA" id="ARBA00023012"/>
    </source>
</evidence>
<comment type="caution">
    <text evidence="5">The sequence shown here is derived from an EMBL/GenBank/DDBJ whole genome shotgun (WGS) entry which is preliminary data.</text>
</comment>
<dbReference type="InterPro" id="IPR050595">
    <property type="entry name" value="Bact_response_regulator"/>
</dbReference>
<reference evidence="5 6" key="1">
    <citation type="submission" date="2018-08" db="EMBL/GenBank/DDBJ databases">
        <title>Mucilaginibacter sp. MYSH2.</title>
        <authorList>
            <person name="Seo T."/>
        </authorList>
    </citation>
    <scope>NUCLEOTIDE SEQUENCE [LARGE SCALE GENOMIC DNA]</scope>
    <source>
        <strain evidence="5 6">MYSH2</strain>
    </source>
</reference>
<dbReference type="EMBL" id="QWDC01000002">
    <property type="protein sequence ID" value="RFZ92898.1"/>
    <property type="molecule type" value="Genomic_DNA"/>
</dbReference>
<dbReference type="PROSITE" id="PS50110">
    <property type="entry name" value="RESPONSE_REGULATORY"/>
    <property type="match status" value="1"/>
</dbReference>
<dbReference type="SUPFAM" id="SSF52172">
    <property type="entry name" value="CheY-like"/>
    <property type="match status" value="1"/>
</dbReference>
<dbReference type="Proteomes" id="UP000264217">
    <property type="component" value="Unassembled WGS sequence"/>
</dbReference>
<gene>
    <name evidence="5" type="ORF">D0C36_16025</name>
</gene>
<keyword evidence="6" id="KW-1185">Reference proteome</keyword>
<protein>
    <submittedName>
        <fullName evidence="5">DNA-binding response regulator</fullName>
    </submittedName>
</protein>
<dbReference type="SMART" id="SM00448">
    <property type="entry name" value="REC"/>
    <property type="match status" value="1"/>
</dbReference>
<dbReference type="Gene3D" id="3.40.50.2300">
    <property type="match status" value="1"/>
</dbReference>
<dbReference type="GO" id="GO:0003677">
    <property type="term" value="F:DNA binding"/>
    <property type="evidence" value="ECO:0007669"/>
    <property type="project" value="UniProtKB-KW"/>
</dbReference>
<dbReference type="Pfam" id="PF00072">
    <property type="entry name" value="Response_reg"/>
    <property type="match status" value="1"/>
</dbReference>
<dbReference type="AlphaFoldDB" id="A0A372NUH2"/>
<evidence type="ECO:0000259" key="4">
    <source>
        <dbReference type="PROSITE" id="PS50110"/>
    </source>
</evidence>
<evidence type="ECO:0000256" key="1">
    <source>
        <dbReference type="ARBA" id="ARBA00022553"/>
    </source>
</evidence>
<keyword evidence="5" id="KW-0238">DNA-binding</keyword>
<dbReference type="InterPro" id="IPR011006">
    <property type="entry name" value="CheY-like_superfamily"/>
</dbReference>
<proteinExistence type="predicted"/>
<keyword evidence="2" id="KW-0902">Two-component regulatory system</keyword>
<name>A0A372NUH2_9SPHI</name>